<dbReference type="EMBL" id="QWEZ01000002">
    <property type="protein sequence ID" value="RRJ83281.1"/>
    <property type="molecule type" value="Genomic_DNA"/>
</dbReference>
<keyword evidence="3" id="KW-1185">Reference proteome</keyword>
<reference evidence="2 3" key="1">
    <citation type="submission" date="2018-08" db="EMBL/GenBank/DDBJ databases">
        <authorList>
            <person name="Khan S.A."/>
        </authorList>
    </citation>
    <scope>NUCLEOTIDE SEQUENCE [LARGE SCALE GENOMIC DNA]</scope>
    <source>
        <strain evidence="2 3">GTF-13</strain>
    </source>
</reference>
<evidence type="ECO:0000313" key="3">
    <source>
        <dbReference type="Proteomes" id="UP000280792"/>
    </source>
</evidence>
<organism evidence="2 3">
    <name type="scientific">Aestuariirhabdus litorea</name>
    <dbReference type="NCBI Taxonomy" id="2528527"/>
    <lineage>
        <taxon>Bacteria</taxon>
        <taxon>Pseudomonadati</taxon>
        <taxon>Pseudomonadota</taxon>
        <taxon>Gammaproteobacteria</taxon>
        <taxon>Oceanospirillales</taxon>
        <taxon>Aestuariirhabdaceae</taxon>
        <taxon>Aestuariirhabdus</taxon>
    </lineage>
</organism>
<gene>
    <name evidence="2" type="ORF">D0544_15770</name>
</gene>
<feature type="region of interest" description="Disordered" evidence="1">
    <location>
        <begin position="37"/>
        <end position="90"/>
    </location>
</feature>
<reference evidence="2 3" key="2">
    <citation type="submission" date="2018-12" db="EMBL/GenBank/DDBJ databases">
        <title>Simiduia agarivorans gen. nov., sp. nov., a marine, agarolytic bacterium isolated from shallow coastal water from Keelung, Taiwan.</title>
        <authorList>
            <person name="Shieh W.Y."/>
        </authorList>
    </citation>
    <scope>NUCLEOTIDE SEQUENCE [LARGE SCALE GENOMIC DNA]</scope>
    <source>
        <strain evidence="2 3">GTF-13</strain>
    </source>
</reference>
<dbReference type="Proteomes" id="UP000280792">
    <property type="component" value="Unassembled WGS sequence"/>
</dbReference>
<name>A0A3P3VKL1_9GAMM</name>
<dbReference type="RefSeq" id="WP_125017822.1">
    <property type="nucleotide sequence ID" value="NZ_QWEZ01000002.1"/>
</dbReference>
<evidence type="ECO:0000313" key="2">
    <source>
        <dbReference type="EMBL" id="RRJ83281.1"/>
    </source>
</evidence>
<proteinExistence type="predicted"/>
<evidence type="ECO:0000256" key="1">
    <source>
        <dbReference type="SAM" id="MobiDB-lite"/>
    </source>
</evidence>
<feature type="compositionally biased region" description="Polar residues" evidence="1">
    <location>
        <begin position="38"/>
        <end position="49"/>
    </location>
</feature>
<dbReference type="AlphaFoldDB" id="A0A3P3VKL1"/>
<protein>
    <submittedName>
        <fullName evidence="2">Uncharacterized protein</fullName>
    </submittedName>
</protein>
<sequence>MLEQQRQQYLSAMGVQPWFARKRLPCAKPSTRCAWIWDQSSRPQPQAGATASPLPNPMPDTAAEPRYAPQLSAPAGAPQARPPASPRGGKEALAALKQSAQAPVAPKPKVAPPLVVAPPDADAPRVETEGVATDLEPPAAVEVPRCRLEIIALSDRHWVIADLPHSEVGGFTRFHQQLLQDIARSIGWPLDPQERKGFHWPLVDNGAIDQGIGVARDTLVHWLQQDERWNRCTRLMLLGPQAISLLLDEHQEPGQVVTQGERTLLLCHSLNALMKLPELKRETWHALRGYLQTTRES</sequence>
<comment type="caution">
    <text evidence="2">The sequence shown here is derived from an EMBL/GenBank/DDBJ whole genome shotgun (WGS) entry which is preliminary data.</text>
</comment>
<accession>A0A3P3VKL1</accession>